<dbReference type="CDD" id="cd03892">
    <property type="entry name" value="M20_peptT"/>
    <property type="match status" value="1"/>
</dbReference>
<keyword evidence="6 9" id="KW-0378">Hydrolase</keyword>
<dbReference type="EMBL" id="JWHR01000113">
    <property type="protein sequence ID" value="KHS56379.1"/>
    <property type="molecule type" value="Genomic_DNA"/>
</dbReference>
<evidence type="ECO:0000256" key="8">
    <source>
        <dbReference type="ARBA" id="ARBA00023049"/>
    </source>
</evidence>
<evidence type="ECO:0000259" key="12">
    <source>
        <dbReference type="Pfam" id="PF07687"/>
    </source>
</evidence>
<feature type="active site" description="Proton acceptor" evidence="9 10">
    <location>
        <position position="175"/>
    </location>
</feature>
<feature type="binding site" evidence="9 11">
    <location>
        <position position="78"/>
    </location>
    <ligand>
        <name>Zn(2+)</name>
        <dbReference type="ChEBI" id="CHEBI:29105"/>
        <label>1</label>
    </ligand>
</feature>
<accession>A0A0B3VUU6</accession>
<comment type="similarity">
    <text evidence="2 9">Belongs to the peptidase M20B family.</text>
</comment>
<dbReference type="GO" id="GO:0005737">
    <property type="term" value="C:cytoplasm"/>
    <property type="evidence" value="ECO:0007669"/>
    <property type="project" value="UniProtKB-SubCell"/>
</dbReference>
<evidence type="ECO:0000313" key="14">
    <source>
        <dbReference type="Proteomes" id="UP000031189"/>
    </source>
</evidence>
<feature type="binding site" evidence="9 11">
    <location>
        <position position="198"/>
    </location>
    <ligand>
        <name>Zn(2+)</name>
        <dbReference type="ChEBI" id="CHEBI:29105"/>
        <label>1</label>
    </ligand>
</feature>
<comment type="caution">
    <text evidence="13">The sequence shown here is derived from an EMBL/GenBank/DDBJ whole genome shotgun (WGS) entry which is preliminary data.</text>
</comment>
<evidence type="ECO:0000256" key="11">
    <source>
        <dbReference type="PIRSR" id="PIRSR037215-2"/>
    </source>
</evidence>
<dbReference type="Gene3D" id="3.30.70.360">
    <property type="match status" value="1"/>
</dbReference>
<protein>
    <recommendedName>
        <fullName evidence="9">Peptidase T</fullName>
        <ecNumber evidence="9">3.4.11.4</ecNumber>
    </recommendedName>
    <alternativeName>
        <fullName evidence="9">Aminotripeptidase</fullName>
        <shortName evidence="9">Tripeptidase</shortName>
    </alternativeName>
    <alternativeName>
        <fullName evidence="9">Tripeptide aminopeptidase</fullName>
    </alternativeName>
</protein>
<keyword evidence="4 9" id="KW-0645">Protease</keyword>
<dbReference type="InterPro" id="IPR001261">
    <property type="entry name" value="ArgE/DapE_CS"/>
</dbReference>
<evidence type="ECO:0000256" key="9">
    <source>
        <dbReference type="HAMAP-Rule" id="MF_00550"/>
    </source>
</evidence>
<dbReference type="GO" id="GO:0008270">
    <property type="term" value="F:zinc ion binding"/>
    <property type="evidence" value="ECO:0007669"/>
    <property type="project" value="UniProtKB-UniRule"/>
</dbReference>
<feature type="binding site" evidence="9 11">
    <location>
        <position position="141"/>
    </location>
    <ligand>
        <name>Zn(2+)</name>
        <dbReference type="ChEBI" id="CHEBI:29105"/>
        <label>2</label>
    </ligand>
</feature>
<dbReference type="InterPro" id="IPR036264">
    <property type="entry name" value="Bact_exopeptidase_dim_dom"/>
</dbReference>
<dbReference type="NCBIfam" id="NF009920">
    <property type="entry name" value="PRK13381.1"/>
    <property type="match status" value="1"/>
</dbReference>
<dbReference type="NCBIfam" id="TIGR01882">
    <property type="entry name" value="peptidase-T"/>
    <property type="match status" value="1"/>
</dbReference>
<dbReference type="HAMAP" id="MF_00550">
    <property type="entry name" value="Aminopeptidase_M20"/>
    <property type="match status" value="1"/>
</dbReference>
<dbReference type="PROSITE" id="PS00758">
    <property type="entry name" value="ARGE_DAPE_CPG2_1"/>
    <property type="match status" value="1"/>
</dbReference>
<dbReference type="AlphaFoldDB" id="A0A0B3VUU6"/>
<dbReference type="PIRSF" id="PIRSF037215">
    <property type="entry name" value="Peptidase_M20B"/>
    <property type="match status" value="1"/>
</dbReference>
<evidence type="ECO:0000256" key="4">
    <source>
        <dbReference type="ARBA" id="ARBA00022670"/>
    </source>
</evidence>
<evidence type="ECO:0000256" key="7">
    <source>
        <dbReference type="ARBA" id="ARBA00022833"/>
    </source>
</evidence>
<feature type="domain" description="Peptidase M20 dimerisation" evidence="12">
    <location>
        <begin position="207"/>
        <end position="309"/>
    </location>
</feature>
<dbReference type="RefSeq" id="WP_039680537.1">
    <property type="nucleotide sequence ID" value="NZ_JAWGXO010000008.1"/>
</dbReference>
<feature type="binding site" evidence="9 11">
    <location>
        <position position="380"/>
    </location>
    <ligand>
        <name>Zn(2+)</name>
        <dbReference type="ChEBI" id="CHEBI:29105"/>
        <label>2</label>
    </ligand>
</feature>
<comment type="function">
    <text evidence="9">Cleaves the N-terminal amino acid of tripeptides.</text>
</comment>
<dbReference type="PANTHER" id="PTHR42994:SF1">
    <property type="entry name" value="PEPTIDASE T"/>
    <property type="match status" value="1"/>
</dbReference>
<dbReference type="GO" id="GO:0043171">
    <property type="term" value="P:peptide catabolic process"/>
    <property type="evidence" value="ECO:0007669"/>
    <property type="project" value="UniProtKB-UniRule"/>
</dbReference>
<comment type="catalytic activity">
    <reaction evidence="1 9">
        <text>Release of the N-terminal residue from a tripeptide.</text>
        <dbReference type="EC" id="3.4.11.4"/>
    </reaction>
</comment>
<reference evidence="13 14" key="1">
    <citation type="submission" date="2014-12" db="EMBL/GenBank/DDBJ databases">
        <title>Draft genome sequence of Terrisporobacter sp. 08-306576, isolated from the blood culture of a bacteremia patient.</title>
        <authorList>
            <person name="Lund L.C."/>
            <person name="Sydenham T.V."/>
            <person name="Hogh S.V."/>
            <person name="Skov M.N."/>
            <person name="Kemp M."/>
            <person name="Justesen U.S."/>
        </authorList>
    </citation>
    <scope>NUCLEOTIDE SEQUENCE [LARGE SCALE GENOMIC DNA]</scope>
    <source>
        <strain evidence="13 14">08-306576</strain>
    </source>
</reference>
<dbReference type="InterPro" id="IPR002933">
    <property type="entry name" value="Peptidase_M20"/>
</dbReference>
<dbReference type="InterPro" id="IPR011650">
    <property type="entry name" value="Peptidase_M20_dimer"/>
</dbReference>
<keyword evidence="9" id="KW-0963">Cytoplasm</keyword>
<evidence type="ECO:0000256" key="6">
    <source>
        <dbReference type="ARBA" id="ARBA00022801"/>
    </source>
</evidence>
<evidence type="ECO:0000256" key="5">
    <source>
        <dbReference type="ARBA" id="ARBA00022723"/>
    </source>
</evidence>
<keyword evidence="7 9" id="KW-0862">Zinc</keyword>
<keyword evidence="14" id="KW-1185">Reference proteome</keyword>
<dbReference type="NCBIfam" id="NF003976">
    <property type="entry name" value="PRK05469.1"/>
    <property type="match status" value="1"/>
</dbReference>
<dbReference type="OrthoDB" id="9804934at2"/>
<evidence type="ECO:0000313" key="13">
    <source>
        <dbReference type="EMBL" id="KHS56379.1"/>
    </source>
</evidence>
<comment type="cofactor">
    <cofactor evidence="9 11">
        <name>Zn(2+)</name>
        <dbReference type="ChEBI" id="CHEBI:29105"/>
    </cofactor>
    <text evidence="9 11">Binds 2 Zn(2+) ions per subunit.</text>
</comment>
<proteinExistence type="inferred from homology"/>
<sequence>MENLIERFVKYAKIYTTSDEDSTSTPSTEIQKNLAKILVEDLKEIGVENSYMDDNGYVYGFVPSNTDKMCNTIGFISHMDTAPAACGENVNPQIHKNYNGKDLILNKEKNIVLSINEFPYLKDQVGKTLITSDGTTLLGADDKAGIAEIMEAIKYIIENKDIEHGPIAIGFTPDEEVGRGADLFDVKKFNAHFAYTIDGGYLGELEYENFNAAGAIVNITGKSVHPGSAKDILINATTVAMEFHSLLPEDEVPEKTDGYDGFYMITDFKGSIENATLKYIIRDFDLENLQKRKDLLKNIGDRINKKYEKEIVKVEVKDEYYNMKKVIEPVMYVIELAKKSMIEAGVKPNIIPIRGGTDGAKLSYMGLPTPNIFTGGANFHGIYEYVSGEDMLKAKETIINIIKNDVINHDNIK</sequence>
<organism evidence="13 14">
    <name type="scientific">Terrisporobacter othiniensis</name>
    <dbReference type="NCBI Taxonomy" id="1577792"/>
    <lineage>
        <taxon>Bacteria</taxon>
        <taxon>Bacillati</taxon>
        <taxon>Bacillota</taxon>
        <taxon>Clostridia</taxon>
        <taxon>Peptostreptococcales</taxon>
        <taxon>Peptostreptococcaceae</taxon>
        <taxon>Terrisporobacter</taxon>
    </lineage>
</organism>
<keyword evidence="3 9" id="KW-0031">Aminopeptidase</keyword>
<evidence type="ECO:0000256" key="1">
    <source>
        <dbReference type="ARBA" id="ARBA00000870"/>
    </source>
</evidence>
<dbReference type="GO" id="GO:0008237">
    <property type="term" value="F:metallopeptidase activity"/>
    <property type="evidence" value="ECO:0007669"/>
    <property type="project" value="UniProtKB-KW"/>
</dbReference>
<dbReference type="SUPFAM" id="SSF55031">
    <property type="entry name" value="Bacterial exopeptidase dimerisation domain"/>
    <property type="match status" value="1"/>
</dbReference>
<feature type="active site" evidence="9 10">
    <location>
        <position position="80"/>
    </location>
</feature>
<evidence type="ECO:0000256" key="10">
    <source>
        <dbReference type="PIRSR" id="PIRSR037215-1"/>
    </source>
</evidence>
<comment type="subcellular location">
    <subcellularLocation>
        <location evidence="9">Cytoplasm</location>
    </subcellularLocation>
</comment>
<keyword evidence="8 9" id="KW-0482">Metalloprotease</keyword>
<dbReference type="Gene3D" id="3.40.630.10">
    <property type="entry name" value="Zn peptidases"/>
    <property type="match status" value="1"/>
</dbReference>
<evidence type="ECO:0000256" key="3">
    <source>
        <dbReference type="ARBA" id="ARBA00022438"/>
    </source>
</evidence>
<dbReference type="GO" id="GO:0045148">
    <property type="term" value="F:tripeptide aminopeptidase activity"/>
    <property type="evidence" value="ECO:0007669"/>
    <property type="project" value="UniProtKB-UniRule"/>
</dbReference>
<dbReference type="PANTHER" id="PTHR42994">
    <property type="entry name" value="PEPTIDASE T"/>
    <property type="match status" value="1"/>
</dbReference>
<dbReference type="Pfam" id="PF07687">
    <property type="entry name" value="M20_dimer"/>
    <property type="match status" value="1"/>
</dbReference>
<gene>
    <name evidence="9" type="primary">pepT</name>
    <name evidence="13" type="ORF">QX51_14110</name>
</gene>
<feature type="binding site" evidence="9 11">
    <location>
        <position position="141"/>
    </location>
    <ligand>
        <name>Zn(2+)</name>
        <dbReference type="ChEBI" id="CHEBI:29105"/>
        <label>1</label>
    </ligand>
</feature>
<dbReference type="Proteomes" id="UP000031189">
    <property type="component" value="Unassembled WGS sequence"/>
</dbReference>
<dbReference type="PROSITE" id="PS00759">
    <property type="entry name" value="ARGE_DAPE_CPG2_2"/>
    <property type="match status" value="1"/>
</dbReference>
<feature type="binding site" evidence="9 11">
    <location>
        <position position="176"/>
    </location>
    <ligand>
        <name>Zn(2+)</name>
        <dbReference type="ChEBI" id="CHEBI:29105"/>
        <label>2</label>
    </ligand>
</feature>
<name>A0A0B3VUU6_9FIRM</name>
<dbReference type="EC" id="3.4.11.4" evidence="9"/>
<dbReference type="Pfam" id="PF01546">
    <property type="entry name" value="Peptidase_M20"/>
    <property type="match status" value="1"/>
</dbReference>
<dbReference type="GO" id="GO:0006508">
    <property type="term" value="P:proteolysis"/>
    <property type="evidence" value="ECO:0007669"/>
    <property type="project" value="UniProtKB-UniRule"/>
</dbReference>
<dbReference type="STRING" id="1577792.QX51_14110"/>
<dbReference type="SUPFAM" id="SSF53187">
    <property type="entry name" value="Zn-dependent exopeptidases"/>
    <property type="match status" value="1"/>
</dbReference>
<dbReference type="InterPro" id="IPR010161">
    <property type="entry name" value="Peptidase_M20B"/>
</dbReference>
<keyword evidence="5 9" id="KW-0479">Metal-binding</keyword>
<evidence type="ECO:0000256" key="2">
    <source>
        <dbReference type="ARBA" id="ARBA00009692"/>
    </source>
</evidence>